<reference evidence="2 3" key="1">
    <citation type="journal article" date="2013" name="Genome Announc.">
        <title>Draft Genome Sequence of the Moderately Halophilic Bacterium Marinobacter lipolyticus Strain SM19.</title>
        <authorList>
            <person name="Papke R.T."/>
            <person name="de la Haba R.R."/>
            <person name="Infante-Dominguez C."/>
            <person name="Perez D."/>
            <person name="Sanchez-Porro C."/>
            <person name="Lapierre P."/>
            <person name="Ventosa A."/>
        </authorList>
    </citation>
    <scope>NUCLEOTIDE SEQUENCE [LARGE SCALE GENOMIC DNA]</scope>
    <source>
        <strain evidence="2 3">SM19</strain>
    </source>
</reference>
<gene>
    <name evidence="2" type="ORF">MARLIPOL_06964</name>
</gene>
<dbReference type="STRING" id="1318628.MARLIPOL_06964"/>
<evidence type="ECO:0000313" key="2">
    <source>
        <dbReference type="EMBL" id="EON92472.1"/>
    </source>
</evidence>
<organism evidence="2 3">
    <name type="scientific">Marinobacter lipolyticus SM19</name>
    <dbReference type="NCBI Taxonomy" id="1318628"/>
    <lineage>
        <taxon>Bacteria</taxon>
        <taxon>Pseudomonadati</taxon>
        <taxon>Pseudomonadota</taxon>
        <taxon>Gammaproteobacteria</taxon>
        <taxon>Pseudomonadales</taxon>
        <taxon>Marinobacteraceae</taxon>
        <taxon>Marinobacter</taxon>
    </lineage>
</organism>
<evidence type="ECO:0000313" key="3">
    <source>
        <dbReference type="Proteomes" id="UP000016540"/>
    </source>
</evidence>
<accession>R8B1M3</accession>
<evidence type="ECO:0000256" key="1">
    <source>
        <dbReference type="SAM" id="SignalP"/>
    </source>
</evidence>
<dbReference type="SUPFAM" id="SSF56935">
    <property type="entry name" value="Porins"/>
    <property type="match status" value="1"/>
</dbReference>
<keyword evidence="1" id="KW-0732">Signal</keyword>
<dbReference type="OrthoDB" id="9769143at2"/>
<dbReference type="EMBL" id="ASAD01000010">
    <property type="protein sequence ID" value="EON92472.1"/>
    <property type="molecule type" value="Genomic_DNA"/>
</dbReference>
<dbReference type="Proteomes" id="UP000016540">
    <property type="component" value="Unassembled WGS sequence"/>
</dbReference>
<dbReference type="Pfam" id="PF06980">
    <property type="entry name" value="DUF1302"/>
    <property type="match status" value="1"/>
</dbReference>
<dbReference type="PATRIC" id="fig|1318628.3.peg.1393"/>
<sequence>MKRQSFAFMVMTLMSQALWAVDVGLSGISRWNSGYEINTGEWQTNQLAIKPEIMARFDGGTKVTAKLLARWDLEDKLEPGRPAQPFRSGINRRIFPDNHTDLELRELFVDDYLGDTFVRIGKQQIVWGQADGLRVLDVINPLNHREFILPEMEDRRIPLWSAQVEMPMDSWSLQLVWVPDSTVTESPEPGAAYALLDDPFDGAGKLTVDRPKAFSESDYGARLGRYWNGWDLTFNYLYHTIDDPIITVDPAVRAIRASYNRSHLFGVTAANAFGDYTFRLEAGYESERQYASSAHGLQSTDELSYVLGLDYSGFTDTLVSGQFFQSIRDKGLDVPHTEENATLLLRRDFMNQVVQLESLLIYSFDNRDALWQVNVDYQVATNVILNTGANFFSGDREGQLGRFQDRSRLNLGIELGF</sequence>
<feature type="chain" id="PRO_5004452296" evidence="1">
    <location>
        <begin position="20"/>
        <end position="417"/>
    </location>
</feature>
<dbReference type="AlphaFoldDB" id="R8B1M3"/>
<dbReference type="RefSeq" id="WP_012137398.1">
    <property type="nucleotide sequence ID" value="NZ_KE007317.1"/>
</dbReference>
<feature type="signal peptide" evidence="1">
    <location>
        <begin position="1"/>
        <end position="19"/>
    </location>
</feature>
<dbReference type="eggNOG" id="COG3103">
    <property type="taxonomic scope" value="Bacteria"/>
</dbReference>
<dbReference type="InterPro" id="IPR010727">
    <property type="entry name" value="DUF1302"/>
</dbReference>
<name>R8B1M3_9GAMM</name>
<proteinExistence type="predicted"/>
<protein>
    <submittedName>
        <fullName evidence="2">Uncharacterized protein</fullName>
    </submittedName>
</protein>
<comment type="caution">
    <text evidence="2">The sequence shown here is derived from an EMBL/GenBank/DDBJ whole genome shotgun (WGS) entry which is preliminary data.</text>
</comment>
<dbReference type="HOGENOM" id="CLU_031778_0_0_6"/>
<keyword evidence="3" id="KW-1185">Reference proteome</keyword>